<keyword evidence="3" id="KW-1185">Reference proteome</keyword>
<gene>
    <name evidence="2" type="ORF">BLNAU_15219</name>
</gene>
<feature type="region of interest" description="Disordered" evidence="1">
    <location>
        <begin position="328"/>
        <end position="347"/>
    </location>
</feature>
<evidence type="ECO:0000256" key="1">
    <source>
        <dbReference type="SAM" id="MobiDB-lite"/>
    </source>
</evidence>
<comment type="caution">
    <text evidence="2">The sequence shown here is derived from an EMBL/GenBank/DDBJ whole genome shotgun (WGS) entry which is preliminary data.</text>
</comment>
<evidence type="ECO:0000313" key="3">
    <source>
        <dbReference type="Proteomes" id="UP001281761"/>
    </source>
</evidence>
<sequence>MTQARFTEYPGDVLEILHRYPLLVWYDPTASNDFEESLLEQENVKTLRSLVASKCGTEGEVEWQDLMEWFVCAVIGLKSKVSQSDGSFWFDWDDVVVDGFGTARINLFASHSDSSPPHSQQSFSDCLASLSQLFFDMIDQLSNSNCLPTRIEHFFRRKMMISILHHLIDHLVGTGHVVPACSASMFEEIVSYIINSFFDSIPTGISVVDDFMSLPYYILQIVKTMEAVDIVENEVRLTGPLGDFPSSQFEQFVDLVNCEIVQVRKQYDPDLLEEARRVSSWKELLQKVASGEEVENDTSFLKLPFFRPTLLSLQAKFQQLTSSMDGSAGTSTSSLLSSHSTPHPSLDAHLDSSLRSLSSSSHVKQESLELLTILHSLLTSPLPSSLPTHSSTITSGRLTFLQHEPVDLDEKFTTSLFDETDNEKLTRSLVRCRSVCELVGAEKCVVDIPVFFDRLLSVLGSSDSLLRASAFHLFEGLIDVPCAIPLMPRLWDRLRNAFRDGHPEEQHAFVEISIKWISHQWKDRSLPPFPSTEFDWDGLTSADLSDKLTFIRTILLIELIRRHSIENQKRSRAVTDSILSFEERQHAVERIVTFFGYPHKLEKYSEKCVYLVSYCLLMSLRTLCHFPPTLTTILTQRPDIDVFSLLHLMDQVFLLCHTSLDPHKPHQPPLDLLFERTLRSDPLNFFFSFNEPVDYFSPSLVNTALCGFHALCRRGVHLDLMESVILKTGHNLFNTMWMFNTPLISDTFHLFHYFPPPLVIRIFLPILSLATTHSSLVDPLRAMMTTLLFATAPFGDCHSVRELFRSVGWRNDEGGTNSLESIVIPGCEVENVMKMVRFGMFDIVIRGVSESSFLEDYENGICVIGILLRSILHFAIVTIIDAK</sequence>
<reference evidence="2 3" key="1">
    <citation type="journal article" date="2022" name="bioRxiv">
        <title>Genomics of Preaxostyla Flagellates Illuminates Evolutionary Transitions and the Path Towards Mitochondrial Loss.</title>
        <authorList>
            <person name="Novak L.V.F."/>
            <person name="Treitli S.C."/>
            <person name="Pyrih J."/>
            <person name="Halakuc P."/>
            <person name="Pipaliya S.V."/>
            <person name="Vacek V."/>
            <person name="Brzon O."/>
            <person name="Soukal P."/>
            <person name="Eme L."/>
            <person name="Dacks J.B."/>
            <person name="Karnkowska A."/>
            <person name="Elias M."/>
            <person name="Hampl V."/>
        </authorList>
    </citation>
    <scope>NUCLEOTIDE SEQUENCE [LARGE SCALE GENOMIC DNA]</scope>
    <source>
        <strain evidence="2">NAU3</strain>
        <tissue evidence="2">Gut</tissue>
    </source>
</reference>
<accession>A0ABQ9XG47</accession>
<protein>
    <submittedName>
        <fullName evidence="2">Uncharacterized protein</fullName>
    </submittedName>
</protein>
<evidence type="ECO:0000313" key="2">
    <source>
        <dbReference type="EMBL" id="KAK2949824.1"/>
    </source>
</evidence>
<proteinExistence type="predicted"/>
<organism evidence="2 3">
    <name type="scientific">Blattamonas nauphoetae</name>
    <dbReference type="NCBI Taxonomy" id="2049346"/>
    <lineage>
        <taxon>Eukaryota</taxon>
        <taxon>Metamonada</taxon>
        <taxon>Preaxostyla</taxon>
        <taxon>Oxymonadida</taxon>
        <taxon>Blattamonas</taxon>
    </lineage>
</organism>
<name>A0ABQ9XG47_9EUKA</name>
<dbReference type="Proteomes" id="UP001281761">
    <property type="component" value="Unassembled WGS sequence"/>
</dbReference>
<feature type="compositionally biased region" description="Low complexity" evidence="1">
    <location>
        <begin position="330"/>
        <end position="345"/>
    </location>
</feature>
<dbReference type="EMBL" id="JARBJD010000148">
    <property type="protein sequence ID" value="KAK2949824.1"/>
    <property type="molecule type" value="Genomic_DNA"/>
</dbReference>